<comment type="caution">
    <text evidence="1">The sequence shown here is derived from an EMBL/GenBank/DDBJ whole genome shotgun (WGS) entry which is preliminary data.</text>
</comment>
<evidence type="ECO:0008006" key="3">
    <source>
        <dbReference type="Google" id="ProtNLM"/>
    </source>
</evidence>
<evidence type="ECO:0000313" key="1">
    <source>
        <dbReference type="EMBL" id="MFC5747761.1"/>
    </source>
</evidence>
<dbReference type="RefSeq" id="WP_378283381.1">
    <property type="nucleotide sequence ID" value="NZ_JBHSON010000025.1"/>
</dbReference>
<evidence type="ECO:0000313" key="2">
    <source>
        <dbReference type="Proteomes" id="UP001596074"/>
    </source>
</evidence>
<dbReference type="Proteomes" id="UP001596074">
    <property type="component" value="Unassembled WGS sequence"/>
</dbReference>
<gene>
    <name evidence="1" type="ORF">ACFPZN_19210</name>
</gene>
<sequence>MREQTFPYDHRVLAGFPGARSYERTPEQITYLAERAGLPCLLVVPIAGNDGPLTVTVLVFEDERERGAYLAARDRTASAAT</sequence>
<name>A0ABW0ZXW0_9ACTN</name>
<protein>
    <recommendedName>
        <fullName evidence="3">DUF5753 domain-containing protein</fullName>
    </recommendedName>
</protein>
<keyword evidence="2" id="KW-1185">Reference proteome</keyword>
<reference evidence="2" key="1">
    <citation type="journal article" date="2019" name="Int. J. Syst. Evol. Microbiol.">
        <title>The Global Catalogue of Microorganisms (GCM) 10K type strain sequencing project: providing services to taxonomists for standard genome sequencing and annotation.</title>
        <authorList>
            <consortium name="The Broad Institute Genomics Platform"/>
            <consortium name="The Broad Institute Genome Sequencing Center for Infectious Disease"/>
            <person name="Wu L."/>
            <person name="Ma J."/>
        </authorList>
    </citation>
    <scope>NUCLEOTIDE SEQUENCE [LARGE SCALE GENOMIC DNA]</scope>
    <source>
        <strain evidence="2">KCTC 42087</strain>
    </source>
</reference>
<accession>A0ABW0ZXW0</accession>
<proteinExistence type="predicted"/>
<dbReference type="EMBL" id="JBHSON010000025">
    <property type="protein sequence ID" value="MFC5747761.1"/>
    <property type="molecule type" value="Genomic_DNA"/>
</dbReference>
<organism evidence="1 2">
    <name type="scientific">Actinomadura rugatobispora</name>
    <dbReference type="NCBI Taxonomy" id="1994"/>
    <lineage>
        <taxon>Bacteria</taxon>
        <taxon>Bacillati</taxon>
        <taxon>Actinomycetota</taxon>
        <taxon>Actinomycetes</taxon>
        <taxon>Streptosporangiales</taxon>
        <taxon>Thermomonosporaceae</taxon>
        <taxon>Actinomadura</taxon>
    </lineage>
</organism>